<protein>
    <submittedName>
        <fullName evidence="3">F-BAR domain-containing protein</fullName>
    </submittedName>
</protein>
<evidence type="ECO:0000313" key="1">
    <source>
        <dbReference type="EMBL" id="VDP57382.1"/>
    </source>
</evidence>
<reference evidence="3" key="1">
    <citation type="submission" date="2016-06" db="UniProtKB">
        <authorList>
            <consortium name="WormBaseParasite"/>
        </authorList>
    </citation>
    <scope>IDENTIFICATION</scope>
</reference>
<dbReference type="WBParaSite" id="SCUD_0001476901-mRNA-1">
    <property type="protein sequence ID" value="SCUD_0001476901-mRNA-1"/>
    <property type="gene ID" value="SCUD_0001476901"/>
</dbReference>
<keyword evidence="2" id="KW-1185">Reference proteome</keyword>
<name>A0A183KIB1_9TREM</name>
<proteinExistence type="predicted"/>
<organism evidence="3">
    <name type="scientific">Schistosoma curassoni</name>
    <dbReference type="NCBI Taxonomy" id="6186"/>
    <lineage>
        <taxon>Eukaryota</taxon>
        <taxon>Metazoa</taxon>
        <taxon>Spiralia</taxon>
        <taxon>Lophotrochozoa</taxon>
        <taxon>Platyhelminthes</taxon>
        <taxon>Trematoda</taxon>
        <taxon>Digenea</taxon>
        <taxon>Strigeidida</taxon>
        <taxon>Schistosomatoidea</taxon>
        <taxon>Schistosomatidae</taxon>
        <taxon>Schistosoma</taxon>
    </lineage>
</organism>
<gene>
    <name evidence="1" type="ORF">SCUD_LOCUS14766</name>
</gene>
<reference evidence="1 2" key="2">
    <citation type="submission" date="2018-11" db="EMBL/GenBank/DDBJ databases">
        <authorList>
            <consortium name="Pathogen Informatics"/>
        </authorList>
    </citation>
    <scope>NUCLEOTIDE SEQUENCE [LARGE SCALE GENOMIC DNA]</scope>
    <source>
        <strain evidence="1">Dakar</strain>
        <strain evidence="2">Dakar, Senegal</strain>
    </source>
</reference>
<dbReference type="STRING" id="6186.A0A183KIB1"/>
<evidence type="ECO:0000313" key="3">
    <source>
        <dbReference type="WBParaSite" id="SCUD_0001476901-mRNA-1"/>
    </source>
</evidence>
<accession>A0A183KIB1</accession>
<dbReference type="AlphaFoldDB" id="A0A183KIB1"/>
<dbReference type="EMBL" id="UZAK01036997">
    <property type="protein sequence ID" value="VDP57382.1"/>
    <property type="molecule type" value="Genomic_DNA"/>
</dbReference>
<evidence type="ECO:0000313" key="2">
    <source>
        <dbReference type="Proteomes" id="UP000279833"/>
    </source>
</evidence>
<dbReference type="Proteomes" id="UP000279833">
    <property type="component" value="Unassembled WGS sequence"/>
</dbReference>
<sequence>MEDVRTKRRADIASDYHLVFAKMKRMLKKHWTTGKTALQRFNTAFLRHTDKLNEFKITLNNRSQVLQDLLKEETTVEDNWKEIKEALTSTCQEVLCRKKHHRKEWISIETMDKIQERNDKKTAISNNRTRTDKVKAQAEYTERSGALKLTVRNTWKS</sequence>